<dbReference type="Pfam" id="PF02378">
    <property type="entry name" value="PTS_EIIC"/>
    <property type="match status" value="1"/>
</dbReference>
<feature type="transmembrane region" description="Helical" evidence="12">
    <location>
        <begin position="202"/>
        <end position="226"/>
    </location>
</feature>
<accession>A0ABN8U1L8</accession>
<dbReference type="InterPro" id="IPR050558">
    <property type="entry name" value="PTS_Sugar-Specific_Components"/>
</dbReference>
<dbReference type="SUPFAM" id="SSF55604">
    <property type="entry name" value="Glucose permease domain IIB"/>
    <property type="match status" value="1"/>
</dbReference>
<evidence type="ECO:0000256" key="5">
    <source>
        <dbReference type="ARBA" id="ARBA00022679"/>
    </source>
</evidence>
<sequence>MNYRSFARDVVKLLGGKQNISSLVHCATRLRFNLHDSAKTDKPAIEKLEGVLGVVESGGQFQVIVGKHVEDAYKEIEKMISSTETAEPVDETKDSLGNRIFEVISRSFSPLLGALAGAGMLKALLTVLTMVGWLSTESGTYFILSAAGNAVFYFLPIFLGITLATKLGANPYVGGAIGAALLEPNFAGLLENIGDRSDFLGIPVLLMDYSSSVFPVFIAVCIYAALNNLLKKIIHRDLHLFMLPLLSLLIIVPLTVLIFGPFGIYVGDAIGAAIGFLSSKSGILTGAVMGAGWTFLTLFGLHWGVVPIMISNIGSGGDPLTGMLAAAPFAQMGVALGIFLKTKDKNLKTLGGSTLLPGLLSGVTEPIIYGLMVRFKRTIIYVVIAGAVGGAINGFFGAKATAFGFPSVLTIPVFTPMGLYVIGVAAAFVGATLLTVLLGYEDRGGNR</sequence>
<keyword evidence="16" id="KW-1185">Reference proteome</keyword>
<feature type="transmembrane region" description="Helical" evidence="12">
    <location>
        <begin position="418"/>
        <end position="440"/>
    </location>
</feature>
<feature type="transmembrane region" description="Helical" evidence="12">
    <location>
        <begin position="379"/>
        <end position="398"/>
    </location>
</feature>
<evidence type="ECO:0000256" key="10">
    <source>
        <dbReference type="ARBA" id="ARBA00023136"/>
    </source>
</evidence>
<feature type="transmembrane region" description="Helical" evidence="12">
    <location>
        <begin position="291"/>
        <end position="310"/>
    </location>
</feature>
<evidence type="ECO:0000256" key="9">
    <source>
        <dbReference type="ARBA" id="ARBA00022989"/>
    </source>
</evidence>
<feature type="transmembrane region" description="Helical" evidence="12">
    <location>
        <begin position="141"/>
        <end position="165"/>
    </location>
</feature>
<gene>
    <name evidence="15" type="ORF">WJ0W_002182</name>
</gene>
<dbReference type="EMBL" id="CALYLO010000002">
    <property type="protein sequence ID" value="CAH8244952.1"/>
    <property type="molecule type" value="Genomic_DNA"/>
</dbReference>
<evidence type="ECO:0000259" key="14">
    <source>
        <dbReference type="PROSITE" id="PS51103"/>
    </source>
</evidence>
<keyword evidence="3" id="KW-1003">Cell membrane</keyword>
<feature type="transmembrane region" description="Helical" evidence="12">
    <location>
        <begin position="238"/>
        <end position="256"/>
    </location>
</feature>
<proteinExistence type="predicted"/>
<dbReference type="InterPro" id="IPR003352">
    <property type="entry name" value="PTS_EIIC"/>
</dbReference>
<keyword evidence="4" id="KW-0762">Sugar transport</keyword>
<dbReference type="RefSeq" id="WP_213430794.1">
    <property type="nucleotide sequence ID" value="NZ_AP031286.1"/>
</dbReference>
<evidence type="ECO:0000313" key="16">
    <source>
        <dbReference type="Proteomes" id="UP001154322"/>
    </source>
</evidence>
<dbReference type="CDD" id="cd00212">
    <property type="entry name" value="PTS_IIB_glc"/>
    <property type="match status" value="1"/>
</dbReference>
<dbReference type="Gene3D" id="3.30.1360.60">
    <property type="entry name" value="Glucose permease domain IIB"/>
    <property type="match status" value="1"/>
</dbReference>
<dbReference type="PROSITE" id="PS01035">
    <property type="entry name" value="PTS_EIIB_TYPE_1_CYS"/>
    <property type="match status" value="1"/>
</dbReference>
<dbReference type="InterPro" id="IPR018113">
    <property type="entry name" value="PTrfase_EIIB_Cys"/>
</dbReference>
<evidence type="ECO:0000256" key="1">
    <source>
        <dbReference type="ARBA" id="ARBA00004651"/>
    </source>
</evidence>
<name>A0ABN8U1L8_9BACL</name>
<feature type="transmembrane region" description="Helical" evidence="12">
    <location>
        <begin position="322"/>
        <end position="340"/>
    </location>
</feature>
<feature type="domain" description="PTS EIIB type-1" evidence="13">
    <location>
        <begin position="4"/>
        <end position="86"/>
    </location>
</feature>
<evidence type="ECO:0000256" key="12">
    <source>
        <dbReference type="SAM" id="Phobius"/>
    </source>
</evidence>
<evidence type="ECO:0000256" key="2">
    <source>
        <dbReference type="ARBA" id="ARBA00022448"/>
    </source>
</evidence>
<dbReference type="InterPro" id="IPR001996">
    <property type="entry name" value="PTS_IIB_1"/>
</dbReference>
<comment type="subcellular location">
    <subcellularLocation>
        <location evidence="1">Cell membrane</location>
        <topology evidence="1">Multi-pass membrane protein</topology>
    </subcellularLocation>
</comment>
<keyword evidence="9 12" id="KW-1133">Transmembrane helix</keyword>
<evidence type="ECO:0000256" key="11">
    <source>
        <dbReference type="PROSITE-ProRule" id="PRU00421"/>
    </source>
</evidence>
<evidence type="ECO:0000256" key="7">
    <source>
        <dbReference type="ARBA" id="ARBA00022692"/>
    </source>
</evidence>
<dbReference type="PANTHER" id="PTHR30175:SF1">
    <property type="entry name" value="PTS SYSTEM ARBUTIN-, CELLOBIOSE-, AND SALICIN-SPECIFIC EIIBC COMPONENT-RELATED"/>
    <property type="match status" value="1"/>
</dbReference>
<dbReference type="InterPro" id="IPR036878">
    <property type="entry name" value="Glu_permease_IIB"/>
</dbReference>
<feature type="active site" description="Phosphocysteine intermediate; for EIIB activity" evidence="11">
    <location>
        <position position="26"/>
    </location>
</feature>
<keyword evidence="6" id="KW-0598">Phosphotransferase system</keyword>
<reference evidence="15" key="1">
    <citation type="submission" date="2022-06" db="EMBL/GenBank/DDBJ databases">
        <authorList>
            <person name="Dietemann V."/>
            <person name="Ory F."/>
            <person name="Dainat B."/>
            <person name="Oberhansli S."/>
        </authorList>
    </citation>
    <scope>NUCLEOTIDE SEQUENCE</scope>
    <source>
        <strain evidence="15">Ena-SAMPLE-TAB-26-04-2022-14:26:32:270-5432</strain>
    </source>
</reference>
<protein>
    <submittedName>
        <fullName evidence="15">PTS transporter subunit EIIC</fullName>
    </submittedName>
</protein>
<dbReference type="Pfam" id="PF00367">
    <property type="entry name" value="PTS_EIIB"/>
    <property type="match status" value="1"/>
</dbReference>
<keyword evidence="10 12" id="KW-0472">Membrane</keyword>
<dbReference type="Proteomes" id="UP001154322">
    <property type="component" value="Unassembled WGS sequence"/>
</dbReference>
<feature type="transmembrane region" description="Helical" evidence="12">
    <location>
        <begin position="111"/>
        <end position="135"/>
    </location>
</feature>
<dbReference type="PROSITE" id="PS51098">
    <property type="entry name" value="PTS_EIIB_TYPE_1"/>
    <property type="match status" value="1"/>
</dbReference>
<evidence type="ECO:0000256" key="6">
    <source>
        <dbReference type="ARBA" id="ARBA00022683"/>
    </source>
</evidence>
<dbReference type="PANTHER" id="PTHR30175">
    <property type="entry name" value="PHOSPHOTRANSFERASE SYSTEM TRANSPORT PROTEIN"/>
    <property type="match status" value="1"/>
</dbReference>
<evidence type="ECO:0000256" key="4">
    <source>
        <dbReference type="ARBA" id="ARBA00022597"/>
    </source>
</evidence>
<dbReference type="PROSITE" id="PS51103">
    <property type="entry name" value="PTS_EIIC_TYPE_1"/>
    <property type="match status" value="1"/>
</dbReference>
<comment type="caution">
    <text evidence="15">The sequence shown here is derived from an EMBL/GenBank/DDBJ whole genome shotgun (WGS) entry which is preliminary data.</text>
</comment>
<evidence type="ECO:0000259" key="13">
    <source>
        <dbReference type="PROSITE" id="PS51098"/>
    </source>
</evidence>
<feature type="transmembrane region" description="Helical" evidence="12">
    <location>
        <begin position="172"/>
        <end position="190"/>
    </location>
</feature>
<feature type="domain" description="PTS EIIC type-1" evidence="14">
    <location>
        <begin position="102"/>
        <end position="447"/>
    </location>
</feature>
<organism evidence="15 16">
    <name type="scientific">Paenibacillus melissococcoides</name>
    <dbReference type="NCBI Taxonomy" id="2912268"/>
    <lineage>
        <taxon>Bacteria</taxon>
        <taxon>Bacillati</taxon>
        <taxon>Bacillota</taxon>
        <taxon>Bacilli</taxon>
        <taxon>Bacillales</taxon>
        <taxon>Paenibacillaceae</taxon>
        <taxon>Paenibacillus</taxon>
    </lineage>
</organism>
<keyword evidence="5" id="KW-0808">Transferase</keyword>
<evidence type="ECO:0000313" key="15">
    <source>
        <dbReference type="EMBL" id="CAH8244952.1"/>
    </source>
</evidence>
<keyword evidence="2" id="KW-0813">Transport</keyword>
<dbReference type="InterPro" id="IPR013013">
    <property type="entry name" value="PTS_EIIC_1"/>
</dbReference>
<evidence type="ECO:0000256" key="3">
    <source>
        <dbReference type="ARBA" id="ARBA00022475"/>
    </source>
</evidence>
<keyword evidence="8" id="KW-0418">Kinase</keyword>
<keyword evidence="7 12" id="KW-0812">Transmembrane</keyword>
<evidence type="ECO:0000256" key="8">
    <source>
        <dbReference type="ARBA" id="ARBA00022777"/>
    </source>
</evidence>